<comment type="similarity">
    <text evidence="4 21">Belongs to the EMP24/GP25L family.</text>
</comment>
<keyword evidence="9" id="KW-0653">Protein transport</keyword>
<name>A6IWV9_RAT</name>
<evidence type="ECO:0000313" key="25">
    <source>
        <dbReference type="Proteomes" id="UP000234681"/>
    </source>
</evidence>
<dbReference type="GO" id="GO:0012507">
    <property type="term" value="C:ER to Golgi transport vesicle membrane"/>
    <property type="evidence" value="ECO:0007669"/>
    <property type="project" value="UniProtKB-SubCell"/>
</dbReference>
<gene>
    <name evidence="24" type="primary">Ticam2_predicted</name>
    <name evidence="24" type="ORF">rCG_46579</name>
</gene>
<dbReference type="GO" id="GO:0030663">
    <property type="term" value="C:COPI-coated vesicle membrane"/>
    <property type="evidence" value="ECO:0007669"/>
    <property type="project" value="UniProtKB-SubCell"/>
</dbReference>
<evidence type="ECO:0000256" key="4">
    <source>
        <dbReference type="ARBA" id="ARBA00007104"/>
    </source>
</evidence>
<keyword evidence="24" id="KW-0675">Receptor</keyword>
<evidence type="ECO:0000256" key="12">
    <source>
        <dbReference type="ARBA" id="ARBA00023136"/>
    </source>
</evidence>
<evidence type="ECO:0000256" key="13">
    <source>
        <dbReference type="ARBA" id="ARBA00023180"/>
    </source>
</evidence>
<dbReference type="Proteomes" id="UP000234681">
    <property type="component" value="Chromosome 18"/>
</dbReference>
<keyword evidence="6 21" id="KW-0812">Transmembrane</keyword>
<evidence type="ECO:0000256" key="22">
    <source>
        <dbReference type="SAM" id="SignalP"/>
    </source>
</evidence>
<evidence type="ECO:0000256" key="1">
    <source>
        <dbReference type="ARBA" id="ARBA00004115"/>
    </source>
</evidence>
<reference evidence="25" key="1">
    <citation type="submission" date="2005-09" db="EMBL/GenBank/DDBJ databases">
        <authorList>
            <person name="Mural R.J."/>
            <person name="Li P.W."/>
            <person name="Adams M.D."/>
            <person name="Amanatides P.G."/>
            <person name="Baden-Tillson H."/>
            <person name="Barnstead M."/>
            <person name="Chin S.H."/>
            <person name="Dew I."/>
            <person name="Evans C.A."/>
            <person name="Ferriera S."/>
            <person name="Flanigan M."/>
            <person name="Fosler C."/>
            <person name="Glodek A."/>
            <person name="Gu Z."/>
            <person name="Holt R.A."/>
            <person name="Jennings D."/>
            <person name="Kraft C.L."/>
            <person name="Lu F."/>
            <person name="Nguyen T."/>
            <person name="Nusskern D.R."/>
            <person name="Pfannkoch C.M."/>
            <person name="Sitter C."/>
            <person name="Sutton G.G."/>
            <person name="Venter J.C."/>
            <person name="Wang Z."/>
            <person name="Woodage T."/>
            <person name="Zheng X.H."/>
            <person name="Zhong F."/>
        </authorList>
    </citation>
    <scope>NUCLEOTIDE SEQUENCE [LARGE SCALE GENOMIC DNA]</scope>
    <source>
        <strain>BN</strain>
        <strain evidence="25">Sprague-Dawley</strain>
    </source>
</reference>
<dbReference type="GO" id="GO:0033116">
    <property type="term" value="C:endoplasmic reticulum-Golgi intermediate compartment membrane"/>
    <property type="evidence" value="ECO:0007669"/>
    <property type="project" value="UniProtKB-SubCell"/>
</dbReference>
<evidence type="ECO:0000256" key="21">
    <source>
        <dbReference type="RuleBase" id="RU003827"/>
    </source>
</evidence>
<dbReference type="SUPFAM" id="SSF101576">
    <property type="entry name" value="Supernatant protein factor (SPF), C-terminal domain"/>
    <property type="match status" value="1"/>
</dbReference>
<evidence type="ECO:0000256" key="20">
    <source>
        <dbReference type="ARBA" id="ARBA00080822"/>
    </source>
</evidence>
<evidence type="ECO:0000259" key="23">
    <source>
        <dbReference type="PROSITE" id="PS50866"/>
    </source>
</evidence>
<dbReference type="GO" id="GO:0005794">
    <property type="term" value="C:Golgi apparatus"/>
    <property type="evidence" value="ECO:0007669"/>
    <property type="project" value="UniProtKB-SubCell"/>
</dbReference>
<evidence type="ECO:0000256" key="15">
    <source>
        <dbReference type="ARBA" id="ARBA00059266"/>
    </source>
</evidence>
<dbReference type="AlphaFoldDB" id="A6IWV9"/>
<feature type="signal peptide" evidence="22">
    <location>
        <begin position="1"/>
        <end position="36"/>
    </location>
</feature>
<comment type="function">
    <text evidence="15">Potential role in vesicular protein trafficking, mainly in the early secretory pathway. Appears to play a role in the biosynthesis of secreted cargo including processing and post-translational modifications.</text>
</comment>
<accession>A6IWV9</accession>
<keyword evidence="7 22" id="KW-0732">Signal</keyword>
<evidence type="ECO:0000256" key="9">
    <source>
        <dbReference type="ARBA" id="ARBA00022927"/>
    </source>
</evidence>
<evidence type="ECO:0000256" key="5">
    <source>
        <dbReference type="ARBA" id="ARBA00022448"/>
    </source>
</evidence>
<evidence type="ECO:0000256" key="6">
    <source>
        <dbReference type="ARBA" id="ARBA00022692"/>
    </source>
</evidence>
<evidence type="ECO:0000256" key="19">
    <source>
        <dbReference type="ARBA" id="ARBA00075157"/>
    </source>
</evidence>
<organism evidence="24 25">
    <name type="scientific">Rattus norvegicus</name>
    <name type="common">Rat</name>
    <dbReference type="NCBI Taxonomy" id="10116"/>
    <lineage>
        <taxon>Eukaryota</taxon>
        <taxon>Metazoa</taxon>
        <taxon>Chordata</taxon>
        <taxon>Craniata</taxon>
        <taxon>Vertebrata</taxon>
        <taxon>Euteleostomi</taxon>
        <taxon>Mammalia</taxon>
        <taxon>Eutheria</taxon>
        <taxon>Euarchontoglires</taxon>
        <taxon>Glires</taxon>
        <taxon>Rodentia</taxon>
        <taxon>Myomorpha</taxon>
        <taxon>Muroidea</taxon>
        <taxon>Muridae</taxon>
        <taxon>Murinae</taxon>
        <taxon>Rattus</taxon>
    </lineage>
</organism>
<evidence type="ECO:0000256" key="17">
    <source>
        <dbReference type="ARBA" id="ARBA00060446"/>
    </source>
</evidence>
<dbReference type="PANTHER" id="PTHR22811">
    <property type="entry name" value="TRANSMEMBRANE EMP24 DOMAIN-CONTAINING PROTEIN"/>
    <property type="match status" value="1"/>
</dbReference>
<dbReference type="GO" id="GO:0015031">
    <property type="term" value="P:protein transport"/>
    <property type="evidence" value="ECO:0007669"/>
    <property type="project" value="UniProtKB-KW"/>
</dbReference>
<dbReference type="PROSITE" id="PS50866">
    <property type="entry name" value="GOLD"/>
    <property type="match status" value="1"/>
</dbReference>
<sequence length="178" mass="20464">MPRPRSATCWAAAAGRWSCRLLALLLLLLLPGPSGGSEITFELPDNAKQCFYEDITQGTKCTLEFQVITGGHYDVDCRLEDPDGKVLYKEMKKQYDSFTFTASKNGTYKFCFSNEFSTFTHKTVYFDFQVGEDIFFICKGGKLDLNAAIHMKYLTPMIYFFLVYIYSSYTKLWYSDSF</sequence>
<evidence type="ECO:0000313" key="24">
    <source>
        <dbReference type="EMBL" id="EDM14394.1"/>
    </source>
</evidence>
<dbReference type="EMBL" id="CH473971">
    <property type="protein sequence ID" value="EDM14394.1"/>
    <property type="molecule type" value="Genomic_DNA"/>
</dbReference>
<keyword evidence="13" id="KW-0325">Glycoprotein</keyword>
<evidence type="ECO:0000256" key="14">
    <source>
        <dbReference type="ARBA" id="ARBA00023329"/>
    </source>
</evidence>
<keyword evidence="12" id="KW-0472">Membrane</keyword>
<evidence type="ECO:0000256" key="18">
    <source>
        <dbReference type="ARBA" id="ARBA00068790"/>
    </source>
</evidence>
<dbReference type="InterPro" id="IPR015720">
    <property type="entry name" value="Emp24-like"/>
</dbReference>
<evidence type="ECO:0000256" key="8">
    <source>
        <dbReference type="ARBA" id="ARBA00022824"/>
    </source>
</evidence>
<keyword evidence="11" id="KW-0333">Golgi apparatus</keyword>
<protein>
    <recommendedName>
        <fullName evidence="18">Transmembrane emp24 domain-containing protein 7</fullName>
    </recommendedName>
    <alternativeName>
        <fullName evidence="19">p24 family protein gamma-3</fullName>
    </alternativeName>
    <alternativeName>
        <fullName evidence="20">p27</fullName>
    </alternativeName>
</protein>
<dbReference type="GO" id="GO:0005789">
    <property type="term" value="C:endoplasmic reticulum membrane"/>
    <property type="evidence" value="ECO:0007669"/>
    <property type="project" value="UniProtKB-SubCell"/>
</dbReference>
<dbReference type="FunFam" id="2.60.120.680:FF:000013">
    <property type="entry name" value="Transmembrane emp24 domain containing 3"/>
    <property type="match status" value="1"/>
</dbReference>
<evidence type="ECO:0000256" key="3">
    <source>
        <dbReference type="ARBA" id="ARBA00004619"/>
    </source>
</evidence>
<evidence type="ECO:0000256" key="2">
    <source>
        <dbReference type="ARBA" id="ARBA00004151"/>
    </source>
</evidence>
<keyword evidence="10" id="KW-1133">Transmembrane helix</keyword>
<dbReference type="InterPro" id="IPR036598">
    <property type="entry name" value="GOLD_dom_sf"/>
</dbReference>
<feature type="domain" description="GOLD" evidence="23">
    <location>
        <begin position="48"/>
        <end position="130"/>
    </location>
</feature>
<evidence type="ECO:0000256" key="11">
    <source>
        <dbReference type="ARBA" id="ARBA00023034"/>
    </source>
</evidence>
<dbReference type="Pfam" id="PF01105">
    <property type="entry name" value="EMP24_GP25L"/>
    <property type="match status" value="1"/>
</dbReference>
<dbReference type="Gene3D" id="2.60.120.680">
    <property type="entry name" value="GOLD domain"/>
    <property type="match status" value="1"/>
</dbReference>
<keyword evidence="14" id="KW-0968">Cytoplasmic vesicle</keyword>
<proteinExistence type="inferred from homology"/>
<dbReference type="SMART" id="SM01190">
    <property type="entry name" value="EMP24_GP25L"/>
    <property type="match status" value="1"/>
</dbReference>
<keyword evidence="8" id="KW-0256">Endoplasmic reticulum</keyword>
<evidence type="ECO:0000256" key="16">
    <source>
        <dbReference type="ARBA" id="ARBA00060424"/>
    </source>
</evidence>
<comment type="subcellular location">
    <subcellularLocation>
        <location evidence="16">Cytoplasmic vesicle</location>
        <location evidence="16">COPI-coated vesicle membrane</location>
        <topology evidence="16">Single-pass type I membrane protein</topology>
    </subcellularLocation>
    <subcellularLocation>
        <location evidence="17">Cytoplasmic vesicle</location>
        <location evidence="17">COPII-coated vesicle membrane</location>
        <topology evidence="17">Single-pass type I membrane protein</topology>
    </subcellularLocation>
    <subcellularLocation>
        <location evidence="1">Endoplasmic reticulum membrane</location>
        <topology evidence="1">Single-pass type I membrane protein</topology>
    </subcellularLocation>
    <subcellularLocation>
        <location evidence="2">Endoplasmic reticulum-Golgi intermediate compartment membrane</location>
        <topology evidence="2">Single-pass type I membrane protein</topology>
    </subcellularLocation>
    <subcellularLocation>
        <location evidence="3">Golgi apparatus</location>
        <location evidence="3">cis-Golgi network membrane</location>
        <topology evidence="3">Single-pass type I membrane protein</topology>
    </subcellularLocation>
    <subcellularLocation>
        <location evidence="21">Membrane</location>
        <topology evidence="21">Single-pass type I membrane protein</topology>
    </subcellularLocation>
</comment>
<dbReference type="InterPro" id="IPR009038">
    <property type="entry name" value="GOLD_dom"/>
</dbReference>
<evidence type="ECO:0000256" key="10">
    <source>
        <dbReference type="ARBA" id="ARBA00022989"/>
    </source>
</evidence>
<evidence type="ECO:0000256" key="7">
    <source>
        <dbReference type="ARBA" id="ARBA00022729"/>
    </source>
</evidence>
<feature type="chain" id="PRO_5039899564" description="Transmembrane emp24 domain-containing protein 7" evidence="22">
    <location>
        <begin position="37"/>
        <end position="178"/>
    </location>
</feature>
<keyword evidence="5" id="KW-0813">Transport</keyword>